<evidence type="ECO:0000313" key="1">
    <source>
        <dbReference type="EMBL" id="MCT8986347.1"/>
    </source>
</evidence>
<reference evidence="1" key="1">
    <citation type="submission" date="2022-09" db="EMBL/GenBank/DDBJ databases">
        <title>Shewanella sp. KJ10-1 sp.nov, isolated from marine algae.</title>
        <authorList>
            <person name="Butt M."/>
            <person name="Lee J.K."/>
            <person name="Kim J.M."/>
            <person name="Choi D.G."/>
        </authorList>
    </citation>
    <scope>NUCLEOTIDE SEQUENCE</scope>
    <source>
        <strain evidence="1">KJ10-1</strain>
    </source>
</reference>
<gene>
    <name evidence="1" type="ORF">N4T56_07375</name>
</gene>
<sequence length="100" mass="11550">MKYQKAKTSRNRSSEEVKAKVIKALEDNRWDYRTAEGISKAVSVRVDLVKGVLNSDKRIRHSVMKSKSGKDLYTLKHRRSVIRDFYTAFRAMNAEKLGDS</sequence>
<dbReference type="EMBL" id="JAODOQ010000001">
    <property type="protein sequence ID" value="MCT8986347.1"/>
    <property type="molecule type" value="Genomic_DNA"/>
</dbReference>
<evidence type="ECO:0008006" key="3">
    <source>
        <dbReference type="Google" id="ProtNLM"/>
    </source>
</evidence>
<dbReference type="Proteomes" id="UP001431192">
    <property type="component" value="Unassembled WGS sequence"/>
</dbReference>
<protein>
    <recommendedName>
        <fullName evidence="3">Transposase</fullName>
    </recommendedName>
</protein>
<dbReference type="RefSeq" id="WP_261732764.1">
    <property type="nucleotide sequence ID" value="NZ_JAODOQ010000001.1"/>
</dbReference>
<comment type="caution">
    <text evidence="1">The sequence shown here is derived from an EMBL/GenBank/DDBJ whole genome shotgun (WGS) entry which is preliminary data.</text>
</comment>
<proteinExistence type="predicted"/>
<name>A0ABT2P1K9_9GAMM</name>
<keyword evidence="2" id="KW-1185">Reference proteome</keyword>
<organism evidence="1 2">
    <name type="scientific">Shewanella phaeophyticola</name>
    <dbReference type="NCBI Taxonomy" id="2978345"/>
    <lineage>
        <taxon>Bacteria</taxon>
        <taxon>Pseudomonadati</taxon>
        <taxon>Pseudomonadota</taxon>
        <taxon>Gammaproteobacteria</taxon>
        <taxon>Alteromonadales</taxon>
        <taxon>Shewanellaceae</taxon>
        <taxon>Shewanella</taxon>
    </lineage>
</organism>
<accession>A0ABT2P1K9</accession>
<evidence type="ECO:0000313" key="2">
    <source>
        <dbReference type="Proteomes" id="UP001431192"/>
    </source>
</evidence>